<evidence type="ECO:0000313" key="11">
    <source>
        <dbReference type="Proteomes" id="UP000054874"/>
    </source>
</evidence>
<evidence type="ECO:0000256" key="6">
    <source>
        <dbReference type="ARBA" id="ARBA00047745"/>
    </source>
</evidence>
<evidence type="ECO:0000256" key="8">
    <source>
        <dbReference type="RuleBase" id="RU369061"/>
    </source>
</evidence>
<keyword evidence="3 7" id="KW-0547">Nucleotide-binding</keyword>
<comment type="catalytic activity">
    <reaction evidence="6 8">
        <text>beta-D-fructose 1-phosphate + ATP = beta-D-fructose 1,6-bisphosphate + ADP + H(+)</text>
        <dbReference type="Rhea" id="RHEA:14213"/>
        <dbReference type="ChEBI" id="CHEBI:15378"/>
        <dbReference type="ChEBI" id="CHEBI:30616"/>
        <dbReference type="ChEBI" id="CHEBI:32966"/>
        <dbReference type="ChEBI" id="CHEBI:138881"/>
        <dbReference type="ChEBI" id="CHEBI:456216"/>
        <dbReference type="EC" id="2.7.1.56"/>
    </reaction>
</comment>
<dbReference type="GO" id="GO:2001059">
    <property type="term" value="P:D-tagatose 6-phosphate catabolic process"/>
    <property type="evidence" value="ECO:0007669"/>
    <property type="project" value="UniProtKB-UniPathway"/>
</dbReference>
<dbReference type="SUPFAM" id="SSF53613">
    <property type="entry name" value="Ribokinase-like"/>
    <property type="match status" value="1"/>
</dbReference>
<dbReference type="Gene3D" id="3.40.1190.20">
    <property type="match status" value="1"/>
</dbReference>
<sequence>MIYTVTFNPSIDYIVSVENFELGRVNRTSKELVYPGGKGVNVSLVLMNLGKKSTALGFVAGFTGAEIENSLKDWGCFTDFISVKQGMSRINLKLRAKEETEINGQGPKLSSEDLEKLYRKLDCLENGDVLVLAGSIPGTLPASIYQDIMARLKEKDIRVVVDATGDLLVNVLKYRPFLIKPNNHELGEIFGVKLQDKEEVITYAKKLQEMGARNVLISMAGDGAVLVAEDGSVLKSEAPKGKVVNSVGAGDSMVAGFITGYLEKGDYKHAFYTGIAAGSASAFSERLATKDEVRKIYEELIASNERCF</sequence>
<evidence type="ECO:0000313" key="10">
    <source>
        <dbReference type="EMBL" id="KSV59190.1"/>
    </source>
</evidence>
<evidence type="ECO:0000256" key="5">
    <source>
        <dbReference type="ARBA" id="ARBA00022840"/>
    </source>
</evidence>
<dbReference type="GO" id="GO:0005829">
    <property type="term" value="C:cytosol"/>
    <property type="evidence" value="ECO:0007669"/>
    <property type="project" value="TreeGrafter"/>
</dbReference>
<dbReference type="GO" id="GO:0005524">
    <property type="term" value="F:ATP binding"/>
    <property type="evidence" value="ECO:0007669"/>
    <property type="project" value="UniProtKB-UniRule"/>
</dbReference>
<proteinExistence type="inferred from homology"/>
<comment type="function">
    <text evidence="8">Catalyzes the ATP-dependent phosphorylation of fructose-l-phosphate to fructose-l,6-bisphosphate.</text>
</comment>
<comment type="pathway">
    <text evidence="7">Carbohydrate metabolism; D-tagatose 6-phosphate degradation; D-glyceraldehyde 3-phosphate and glycerone phosphate from D-tagatose 6-phosphate: step 1/2.</text>
</comment>
<dbReference type="GO" id="GO:0008662">
    <property type="term" value="F:1-phosphofructokinase activity"/>
    <property type="evidence" value="ECO:0007669"/>
    <property type="project" value="UniProtKB-UniRule"/>
</dbReference>
<dbReference type="PANTHER" id="PTHR46566:SF1">
    <property type="entry name" value="1-PHOSPHOFRUCTOKINASE"/>
    <property type="match status" value="1"/>
</dbReference>
<dbReference type="NCBIfam" id="TIGR03828">
    <property type="entry name" value="pfkB"/>
    <property type="match status" value="1"/>
</dbReference>
<dbReference type="OrthoDB" id="9801219at2"/>
<evidence type="ECO:0000256" key="3">
    <source>
        <dbReference type="ARBA" id="ARBA00022741"/>
    </source>
</evidence>
<dbReference type="InterPro" id="IPR002173">
    <property type="entry name" value="Carboh/pur_kinase_PfkB_CS"/>
</dbReference>
<name>A0A0V8QG17_9FIRM</name>
<dbReference type="EC" id="2.7.1.144" evidence="7"/>
<keyword evidence="2 7" id="KW-0808">Transferase</keyword>
<dbReference type="GO" id="GO:0005988">
    <property type="term" value="P:lactose metabolic process"/>
    <property type="evidence" value="ECO:0007669"/>
    <property type="project" value="UniProtKB-KW"/>
</dbReference>
<dbReference type="Proteomes" id="UP000054874">
    <property type="component" value="Unassembled WGS sequence"/>
</dbReference>
<dbReference type="FunFam" id="3.40.1190.20:FF:000001">
    <property type="entry name" value="Phosphofructokinase"/>
    <property type="match status" value="1"/>
</dbReference>
<dbReference type="EMBL" id="LNAM01000151">
    <property type="protein sequence ID" value="KSV59190.1"/>
    <property type="molecule type" value="Genomic_DNA"/>
</dbReference>
<comment type="catalytic activity">
    <reaction evidence="7">
        <text>D-tagatofuranose 6-phosphate + ATP = D-tagatofuranose 1,6-bisphosphate + ADP + H(+)</text>
        <dbReference type="Rhea" id="RHEA:12420"/>
        <dbReference type="ChEBI" id="CHEBI:15378"/>
        <dbReference type="ChEBI" id="CHEBI:30616"/>
        <dbReference type="ChEBI" id="CHEBI:58694"/>
        <dbReference type="ChEBI" id="CHEBI:58695"/>
        <dbReference type="ChEBI" id="CHEBI:456216"/>
        <dbReference type="EC" id="2.7.1.144"/>
    </reaction>
</comment>
<evidence type="ECO:0000256" key="2">
    <source>
        <dbReference type="ARBA" id="ARBA00022679"/>
    </source>
</evidence>
<dbReference type="STRING" id="290052.ASU35_10130"/>
<evidence type="ECO:0000259" key="9">
    <source>
        <dbReference type="Pfam" id="PF00294"/>
    </source>
</evidence>
<evidence type="ECO:0000256" key="1">
    <source>
        <dbReference type="ARBA" id="ARBA00005380"/>
    </source>
</evidence>
<dbReference type="GO" id="GO:0044281">
    <property type="term" value="P:small molecule metabolic process"/>
    <property type="evidence" value="ECO:0007669"/>
    <property type="project" value="UniProtKB-ARBA"/>
</dbReference>
<keyword evidence="11" id="KW-1185">Reference proteome</keyword>
<dbReference type="InterPro" id="IPR017583">
    <property type="entry name" value="Tagatose/fructose_Pkinase"/>
</dbReference>
<comment type="similarity">
    <text evidence="1">Belongs to the carbohydrate kinase pfkB family.</text>
</comment>
<dbReference type="GO" id="GO:0009024">
    <property type="term" value="F:tagatose-6-phosphate kinase activity"/>
    <property type="evidence" value="ECO:0007669"/>
    <property type="project" value="UniProtKB-EC"/>
</dbReference>
<keyword evidence="5 7" id="KW-0067">ATP-binding</keyword>
<reference evidence="10 11" key="1">
    <citation type="submission" date="2015-11" db="EMBL/GenBank/DDBJ databases">
        <title>Butyribacter intestini gen. nov., sp. nov., a butyric acid-producing bacterium of the family Lachnospiraceae isolated from the human faeces.</title>
        <authorList>
            <person name="Zou Y."/>
            <person name="Xue W."/>
            <person name="Luo G."/>
            <person name="Lv M."/>
        </authorList>
    </citation>
    <scope>NUCLEOTIDE SEQUENCE [LARGE SCALE GENOMIC DNA]</scope>
    <source>
        <strain evidence="10 11">ACET-33324</strain>
    </source>
</reference>
<dbReference type="PIRSF" id="PIRSF000535">
    <property type="entry name" value="1PFK/6PFK/LacC"/>
    <property type="match status" value="1"/>
</dbReference>
<comment type="similarity">
    <text evidence="7">Belongs to the carbohydrate kinase PfkB family. LacC subfamily.</text>
</comment>
<accession>A0A0V8QG17</accession>
<feature type="domain" description="Carbohydrate kinase PfkB" evidence="9">
    <location>
        <begin position="11"/>
        <end position="285"/>
    </location>
</feature>
<evidence type="ECO:0000256" key="4">
    <source>
        <dbReference type="ARBA" id="ARBA00022777"/>
    </source>
</evidence>
<evidence type="ECO:0000256" key="7">
    <source>
        <dbReference type="PIRNR" id="PIRNR000535"/>
    </source>
</evidence>
<dbReference type="PANTHER" id="PTHR46566">
    <property type="entry name" value="1-PHOSPHOFRUCTOKINASE-RELATED"/>
    <property type="match status" value="1"/>
</dbReference>
<dbReference type="RefSeq" id="WP_058352577.1">
    <property type="nucleotide sequence ID" value="NZ_CABMMD010000151.1"/>
</dbReference>
<dbReference type="AlphaFoldDB" id="A0A0V8QG17"/>
<dbReference type="InterPro" id="IPR029056">
    <property type="entry name" value="Ribokinase-like"/>
</dbReference>
<dbReference type="Pfam" id="PF00294">
    <property type="entry name" value="PfkB"/>
    <property type="match status" value="1"/>
</dbReference>
<dbReference type="UniPathway" id="UPA00704">
    <property type="reaction ID" value="UER00715"/>
</dbReference>
<dbReference type="InterPro" id="IPR022463">
    <property type="entry name" value="1-PFruKinase"/>
</dbReference>
<dbReference type="NCBIfam" id="TIGR03168">
    <property type="entry name" value="1-PFK"/>
    <property type="match status" value="1"/>
</dbReference>
<dbReference type="InterPro" id="IPR011611">
    <property type="entry name" value="PfkB_dom"/>
</dbReference>
<comment type="caution">
    <text evidence="10">The sequence shown here is derived from an EMBL/GenBank/DDBJ whole genome shotgun (WGS) entry which is preliminary data.</text>
</comment>
<protein>
    <recommendedName>
        <fullName evidence="7">Tagatose-6-phosphate kinase</fullName>
        <ecNumber evidence="7">2.7.1.144</ecNumber>
    </recommendedName>
</protein>
<keyword evidence="7" id="KW-0423">Lactose metabolism</keyword>
<dbReference type="PROSITE" id="PS00584">
    <property type="entry name" value="PFKB_KINASES_2"/>
    <property type="match status" value="1"/>
</dbReference>
<organism evidence="10 11">
    <name type="scientific">Acetivibrio ethanolgignens</name>
    <dbReference type="NCBI Taxonomy" id="290052"/>
    <lineage>
        <taxon>Bacteria</taxon>
        <taxon>Bacillati</taxon>
        <taxon>Bacillota</taxon>
        <taxon>Clostridia</taxon>
        <taxon>Eubacteriales</taxon>
        <taxon>Oscillospiraceae</taxon>
        <taxon>Acetivibrio</taxon>
    </lineage>
</organism>
<dbReference type="GO" id="GO:0016052">
    <property type="term" value="P:carbohydrate catabolic process"/>
    <property type="evidence" value="ECO:0007669"/>
    <property type="project" value="UniProtKB-ARBA"/>
</dbReference>
<keyword evidence="4 8" id="KW-0418">Kinase</keyword>
<dbReference type="CDD" id="cd01164">
    <property type="entry name" value="FruK_PfkB_like"/>
    <property type="match status" value="1"/>
</dbReference>
<gene>
    <name evidence="10" type="ORF">ASU35_10130</name>
</gene>